<keyword evidence="8" id="KW-0503">Monooxygenase</keyword>
<evidence type="ECO:0000256" key="9">
    <source>
        <dbReference type="PIRSR" id="PIRSR602401-1"/>
    </source>
</evidence>
<dbReference type="GO" id="GO:0005506">
    <property type="term" value="F:iron ion binding"/>
    <property type="evidence" value="ECO:0007669"/>
    <property type="project" value="InterPro"/>
</dbReference>
<evidence type="ECO:0000256" key="8">
    <source>
        <dbReference type="ARBA" id="ARBA00023033"/>
    </source>
</evidence>
<dbReference type="Pfam" id="PF00067">
    <property type="entry name" value="p450"/>
    <property type="match status" value="1"/>
</dbReference>
<evidence type="ECO:0000256" key="1">
    <source>
        <dbReference type="ARBA" id="ARBA00001971"/>
    </source>
</evidence>
<proteinExistence type="inferred from homology"/>
<feature type="region of interest" description="Disordered" evidence="10">
    <location>
        <begin position="518"/>
        <end position="537"/>
    </location>
</feature>
<dbReference type="CDD" id="cd11065">
    <property type="entry name" value="CYP64-like"/>
    <property type="match status" value="1"/>
</dbReference>
<evidence type="ECO:0000256" key="6">
    <source>
        <dbReference type="ARBA" id="ARBA00023002"/>
    </source>
</evidence>
<dbReference type="GO" id="GO:0004497">
    <property type="term" value="F:monooxygenase activity"/>
    <property type="evidence" value="ECO:0007669"/>
    <property type="project" value="UniProtKB-KW"/>
</dbReference>
<comment type="cofactor">
    <cofactor evidence="1 9">
        <name>heme</name>
        <dbReference type="ChEBI" id="CHEBI:30413"/>
    </cofactor>
</comment>
<dbReference type="AlphaFoldDB" id="A0A8H6S131"/>
<accession>A0A8H6S131</accession>
<dbReference type="Gene3D" id="1.10.630.10">
    <property type="entry name" value="Cytochrome P450"/>
    <property type="match status" value="1"/>
</dbReference>
<dbReference type="Proteomes" id="UP000636479">
    <property type="component" value="Unassembled WGS sequence"/>
</dbReference>
<sequence>MSDLLKALAVLGVTGAVIKTLVNRRNATRGLPYPPGPPPKFLIGNMLDIPQSLPWLTYANWAKQYGDIMHVTIFGAHIIIINSVETATEILEKRSGNYSSRPDIPVMHMNGWMMNMGLKGYNDEWRADRRILHQQFRNENARAIHPIELAKTQELLLNLLETPDDFTTHFKTFPTSIMMYLLYGHQISAQDPLVEITYEALGMFSGSVVPGTLIVNVFPFLRHFPEWTPGLGALHKLCARSRLLLGKMQDVPFYSVKQHMSNGDAVPSWVSELLERTGESKVPESNIKALGAITLAAAMETTLSALRAFVHMMVLHPDIQAKAQAELDSVVGDRRLPNFDDRESLPYIDAVYREVLRLHGPAPLGVPHSSSEDDVFNGFFIPKGSTIMYNQWAMCRDPQTYPDPETFKPERFIASDGSLIRENFPPTYGYGRRICAGKSMADASVWIAIASILSVYNIEKAKDSAGKEIPVPDEYIDGLVTAPVPFQCAITPRSSVHRKLITETPPLKLETNPMWYDESKNGPINPPAEGVTAAPHH</sequence>
<reference evidence="11" key="1">
    <citation type="submission" date="2020-05" db="EMBL/GenBank/DDBJ databases">
        <title>Mycena genomes resolve the evolution of fungal bioluminescence.</title>
        <authorList>
            <person name="Tsai I.J."/>
        </authorList>
    </citation>
    <scope>NUCLEOTIDE SEQUENCE</scope>
    <source>
        <strain evidence="11">171206Taipei</strain>
    </source>
</reference>
<dbReference type="GO" id="GO:0016705">
    <property type="term" value="F:oxidoreductase activity, acting on paired donors, with incorporation or reduction of molecular oxygen"/>
    <property type="evidence" value="ECO:0007669"/>
    <property type="project" value="InterPro"/>
</dbReference>
<organism evidence="11 12">
    <name type="scientific">Mycena indigotica</name>
    <dbReference type="NCBI Taxonomy" id="2126181"/>
    <lineage>
        <taxon>Eukaryota</taxon>
        <taxon>Fungi</taxon>
        <taxon>Dikarya</taxon>
        <taxon>Basidiomycota</taxon>
        <taxon>Agaricomycotina</taxon>
        <taxon>Agaricomycetes</taxon>
        <taxon>Agaricomycetidae</taxon>
        <taxon>Agaricales</taxon>
        <taxon>Marasmiineae</taxon>
        <taxon>Mycenaceae</taxon>
        <taxon>Mycena</taxon>
    </lineage>
</organism>
<comment type="similarity">
    <text evidence="3">Belongs to the cytochrome P450 family.</text>
</comment>
<dbReference type="SUPFAM" id="SSF48264">
    <property type="entry name" value="Cytochrome P450"/>
    <property type="match status" value="1"/>
</dbReference>
<dbReference type="OrthoDB" id="2789670at2759"/>
<evidence type="ECO:0000256" key="5">
    <source>
        <dbReference type="ARBA" id="ARBA00022723"/>
    </source>
</evidence>
<keyword evidence="5 9" id="KW-0479">Metal-binding</keyword>
<keyword evidence="7 9" id="KW-0408">Iron</keyword>
<comment type="caution">
    <text evidence="11">The sequence shown here is derived from an EMBL/GenBank/DDBJ whole genome shotgun (WGS) entry which is preliminary data.</text>
</comment>
<dbReference type="EMBL" id="JACAZF010000016">
    <property type="protein sequence ID" value="KAF7289932.1"/>
    <property type="molecule type" value="Genomic_DNA"/>
</dbReference>
<keyword evidence="6" id="KW-0560">Oxidoreductase</keyword>
<dbReference type="PRINTS" id="PR00463">
    <property type="entry name" value="EP450I"/>
</dbReference>
<evidence type="ECO:0000256" key="3">
    <source>
        <dbReference type="ARBA" id="ARBA00010617"/>
    </source>
</evidence>
<gene>
    <name evidence="11" type="ORF">MIND_01368200</name>
</gene>
<dbReference type="InterPro" id="IPR036396">
    <property type="entry name" value="Cyt_P450_sf"/>
</dbReference>
<dbReference type="InterPro" id="IPR050364">
    <property type="entry name" value="Cytochrome_P450_fung"/>
</dbReference>
<evidence type="ECO:0000256" key="2">
    <source>
        <dbReference type="ARBA" id="ARBA00005179"/>
    </source>
</evidence>
<evidence type="ECO:0000313" key="11">
    <source>
        <dbReference type="EMBL" id="KAF7289932.1"/>
    </source>
</evidence>
<evidence type="ECO:0000256" key="7">
    <source>
        <dbReference type="ARBA" id="ARBA00023004"/>
    </source>
</evidence>
<evidence type="ECO:0000313" key="12">
    <source>
        <dbReference type="Proteomes" id="UP000636479"/>
    </source>
</evidence>
<dbReference type="InterPro" id="IPR001128">
    <property type="entry name" value="Cyt_P450"/>
</dbReference>
<dbReference type="GeneID" id="59352621"/>
<dbReference type="PANTHER" id="PTHR46300">
    <property type="entry name" value="P450, PUTATIVE (EUROFUNG)-RELATED-RELATED"/>
    <property type="match status" value="1"/>
</dbReference>
<evidence type="ECO:0000256" key="10">
    <source>
        <dbReference type="SAM" id="MobiDB-lite"/>
    </source>
</evidence>
<dbReference type="PANTHER" id="PTHR46300:SF7">
    <property type="entry name" value="P450, PUTATIVE (EUROFUNG)-RELATED"/>
    <property type="match status" value="1"/>
</dbReference>
<keyword evidence="12" id="KW-1185">Reference proteome</keyword>
<evidence type="ECO:0000256" key="4">
    <source>
        <dbReference type="ARBA" id="ARBA00022617"/>
    </source>
</evidence>
<name>A0A8H6S131_9AGAR</name>
<feature type="binding site" description="axial binding residue" evidence="9">
    <location>
        <position position="435"/>
    </location>
    <ligand>
        <name>heme</name>
        <dbReference type="ChEBI" id="CHEBI:30413"/>
    </ligand>
    <ligandPart>
        <name>Fe</name>
        <dbReference type="ChEBI" id="CHEBI:18248"/>
    </ligandPart>
</feature>
<protein>
    <submittedName>
        <fullName evidence="11">O-methylsterigmatocystin oxidoreductase</fullName>
    </submittedName>
</protein>
<dbReference type="GO" id="GO:0020037">
    <property type="term" value="F:heme binding"/>
    <property type="evidence" value="ECO:0007669"/>
    <property type="project" value="InterPro"/>
</dbReference>
<dbReference type="InterPro" id="IPR002401">
    <property type="entry name" value="Cyt_P450_E_grp-I"/>
</dbReference>
<comment type="pathway">
    <text evidence="2">Secondary metabolite biosynthesis.</text>
</comment>
<dbReference type="RefSeq" id="XP_037213661.1">
    <property type="nucleotide sequence ID" value="XM_037370105.1"/>
</dbReference>
<keyword evidence="4 9" id="KW-0349">Heme</keyword>